<reference evidence="2" key="1">
    <citation type="submission" date="2020-01" db="EMBL/GenBank/DDBJ databases">
        <authorList>
            <person name="Meier V. D."/>
            <person name="Meier V D."/>
        </authorList>
    </citation>
    <scope>NUCLEOTIDE SEQUENCE</scope>
    <source>
        <strain evidence="2">HLG_WM_MAG_03</strain>
    </source>
</reference>
<proteinExistence type="predicted"/>
<gene>
    <name evidence="2" type="ORF">HELGO_WM35795</name>
</gene>
<evidence type="ECO:0000313" key="2">
    <source>
        <dbReference type="EMBL" id="CAA6804866.1"/>
    </source>
</evidence>
<dbReference type="InterPro" id="IPR004919">
    <property type="entry name" value="GmrSD_N"/>
</dbReference>
<accession>A0A6S6SIQ4</accession>
<feature type="domain" description="GmrSD restriction endonucleases N-terminal" evidence="1">
    <location>
        <begin position="24"/>
        <end position="191"/>
    </location>
</feature>
<dbReference type="AlphaFoldDB" id="A0A6S6SIQ4"/>
<dbReference type="Pfam" id="PF03235">
    <property type="entry name" value="GmrSD_N"/>
    <property type="match status" value="1"/>
</dbReference>
<organism evidence="2">
    <name type="scientific">uncultured Sulfurovum sp</name>
    <dbReference type="NCBI Taxonomy" id="269237"/>
    <lineage>
        <taxon>Bacteria</taxon>
        <taxon>Pseudomonadati</taxon>
        <taxon>Campylobacterota</taxon>
        <taxon>Epsilonproteobacteria</taxon>
        <taxon>Campylobacterales</taxon>
        <taxon>Sulfurovaceae</taxon>
        <taxon>Sulfurovum</taxon>
        <taxon>environmental samples</taxon>
    </lineage>
</organism>
<name>A0A6S6SIQ4_9BACT</name>
<protein>
    <submittedName>
        <fullName evidence="2">DUF262 domain-containing protein</fullName>
    </submittedName>
</protein>
<evidence type="ECO:0000259" key="1">
    <source>
        <dbReference type="Pfam" id="PF03235"/>
    </source>
</evidence>
<dbReference type="PANTHER" id="PTHR39639">
    <property type="entry name" value="CHROMOSOME 16, WHOLE GENOME SHOTGUN SEQUENCE"/>
    <property type="match status" value="1"/>
</dbReference>
<sequence length="371" mass="43806">MSLSEEIRINAKKVHTTEMKMSIGEIISMYKDEEIVIQPEFQRLFRWKKDQKSRFIESILIGIPIPTIFVQQMDDGRWEVIDGLQRISTLLEFVGILLKENKELYHRLKLTKTKFLPSLENMTYESFENNDKQKISDTYFDRETKLIFKRTPLTIQIVKRESDNTTKYELFDRLNSGGSPLSGQEIRNAIFLLENPDAVLFIKRLAKNEDFINIIALSDRLNDVAYNEELVIRYFVYITNPKKVISSPSVKSFLDDYLRNDFKNEDIAKLEANFINFFKVLNNHCDYKVFRRINKRGHLSDFKISKFEALVIGLEPNILEFNKNLKCIKNKIINVEKEKWFEEFSKQGSMAKKRIASFIDNAPEYFKCHKN</sequence>
<dbReference type="PANTHER" id="PTHR39639:SF1">
    <property type="entry name" value="DUF262 DOMAIN-CONTAINING PROTEIN"/>
    <property type="match status" value="1"/>
</dbReference>
<dbReference type="EMBL" id="CACVAR010000127">
    <property type="protein sequence ID" value="CAA6804866.1"/>
    <property type="molecule type" value="Genomic_DNA"/>
</dbReference>